<dbReference type="InterPro" id="IPR011990">
    <property type="entry name" value="TPR-like_helical_dom_sf"/>
</dbReference>
<dbReference type="RefSeq" id="WP_189586830.1">
    <property type="nucleotide sequence ID" value="NZ_BMYV01000003.1"/>
</dbReference>
<evidence type="ECO:0000256" key="1">
    <source>
        <dbReference type="PROSITE-ProRule" id="PRU00339"/>
    </source>
</evidence>
<evidence type="ECO:0000313" key="3">
    <source>
        <dbReference type="EMBL" id="GGX74175.1"/>
    </source>
</evidence>
<accession>A0A918NJ46</accession>
<evidence type="ECO:0000256" key="2">
    <source>
        <dbReference type="SAM" id="SignalP"/>
    </source>
</evidence>
<keyword evidence="2" id="KW-0732">Signal</keyword>
<organism evidence="3 4">
    <name type="scientific">Litorimonas cladophorae</name>
    <dbReference type="NCBI Taxonomy" id="1220491"/>
    <lineage>
        <taxon>Bacteria</taxon>
        <taxon>Pseudomonadati</taxon>
        <taxon>Pseudomonadota</taxon>
        <taxon>Alphaproteobacteria</taxon>
        <taxon>Maricaulales</taxon>
        <taxon>Robiginitomaculaceae</taxon>
    </lineage>
</organism>
<evidence type="ECO:0008006" key="5">
    <source>
        <dbReference type="Google" id="ProtNLM"/>
    </source>
</evidence>
<keyword evidence="4" id="KW-1185">Reference proteome</keyword>
<protein>
    <recommendedName>
        <fullName evidence="5">Tetratricopeptide repeat protein</fullName>
    </recommendedName>
</protein>
<dbReference type="SMART" id="SM00028">
    <property type="entry name" value="TPR"/>
    <property type="match status" value="3"/>
</dbReference>
<reference evidence="3 4" key="1">
    <citation type="journal article" date="2014" name="Int. J. Syst. Evol. Microbiol.">
        <title>Complete genome sequence of Corynebacterium casei LMG S-19264T (=DSM 44701T), isolated from a smear-ripened cheese.</title>
        <authorList>
            <consortium name="US DOE Joint Genome Institute (JGI-PGF)"/>
            <person name="Walter F."/>
            <person name="Albersmeier A."/>
            <person name="Kalinowski J."/>
            <person name="Ruckert C."/>
        </authorList>
    </citation>
    <scope>NUCLEOTIDE SEQUENCE [LARGE SCALE GENOMIC DNA]</scope>
    <source>
        <strain evidence="3 4">KCTC 23968</strain>
    </source>
</reference>
<feature type="chain" id="PRO_5037861889" description="Tetratricopeptide repeat protein" evidence="2">
    <location>
        <begin position="24"/>
        <end position="282"/>
    </location>
</feature>
<feature type="signal peptide" evidence="2">
    <location>
        <begin position="1"/>
        <end position="23"/>
    </location>
</feature>
<evidence type="ECO:0000313" key="4">
    <source>
        <dbReference type="Proteomes" id="UP000600865"/>
    </source>
</evidence>
<dbReference type="SUPFAM" id="SSF48452">
    <property type="entry name" value="TPR-like"/>
    <property type="match status" value="1"/>
</dbReference>
<keyword evidence="1" id="KW-0802">TPR repeat</keyword>
<dbReference type="AlphaFoldDB" id="A0A918NJ46"/>
<name>A0A918NJ46_9PROT</name>
<dbReference type="Gene3D" id="1.25.40.10">
    <property type="entry name" value="Tetratricopeptide repeat domain"/>
    <property type="match status" value="1"/>
</dbReference>
<comment type="caution">
    <text evidence="3">The sequence shown here is derived from an EMBL/GenBank/DDBJ whole genome shotgun (WGS) entry which is preliminary data.</text>
</comment>
<sequence>MIGFRKTIFTIAVAASLSSPSFAKSVVTQNIRAIETDSTDVFAVLEKLKIAETALARREYTVAKKGFEDALMHDPNLRPARRGLRRTLIAMGDIETAAQWLDEEVSADAIIIDILLGKVDNPKTRLKAELQINSEPRLWTLLGTLYDQTKDYSNARQAYAMADLTGARPGLTQNNIGQSHWLEGDLDLALRSFEAAVEADPDDTLFDNNRRRVLIGLGNTHDAVQGLNAERAGLFLAKAGDQAIIDGEVRLAEFLYRKSLDLSPRHRPEVAEKLARLSQPNL</sequence>
<dbReference type="Pfam" id="PF13181">
    <property type="entry name" value="TPR_8"/>
    <property type="match status" value="2"/>
</dbReference>
<dbReference type="InterPro" id="IPR019734">
    <property type="entry name" value="TPR_rpt"/>
</dbReference>
<dbReference type="EMBL" id="BMYV01000003">
    <property type="protein sequence ID" value="GGX74175.1"/>
    <property type="molecule type" value="Genomic_DNA"/>
</dbReference>
<dbReference type="PROSITE" id="PS50005">
    <property type="entry name" value="TPR"/>
    <property type="match status" value="1"/>
</dbReference>
<feature type="repeat" description="TPR" evidence="1">
    <location>
        <begin position="170"/>
        <end position="203"/>
    </location>
</feature>
<gene>
    <name evidence="3" type="ORF">GCM10011309_25390</name>
</gene>
<dbReference type="Proteomes" id="UP000600865">
    <property type="component" value="Unassembled WGS sequence"/>
</dbReference>
<proteinExistence type="predicted"/>